<keyword evidence="3" id="KW-1185">Reference proteome</keyword>
<evidence type="ECO:0000256" key="1">
    <source>
        <dbReference type="SAM" id="MobiDB-lite"/>
    </source>
</evidence>
<gene>
    <name evidence="2" type="ORF">V6N12_028878</name>
</gene>
<feature type="region of interest" description="Disordered" evidence="1">
    <location>
        <begin position="139"/>
        <end position="160"/>
    </location>
</feature>
<dbReference type="Proteomes" id="UP001472677">
    <property type="component" value="Unassembled WGS sequence"/>
</dbReference>
<proteinExistence type="predicted"/>
<organism evidence="2 3">
    <name type="scientific">Hibiscus sabdariffa</name>
    <name type="common">roselle</name>
    <dbReference type="NCBI Taxonomy" id="183260"/>
    <lineage>
        <taxon>Eukaryota</taxon>
        <taxon>Viridiplantae</taxon>
        <taxon>Streptophyta</taxon>
        <taxon>Embryophyta</taxon>
        <taxon>Tracheophyta</taxon>
        <taxon>Spermatophyta</taxon>
        <taxon>Magnoliopsida</taxon>
        <taxon>eudicotyledons</taxon>
        <taxon>Gunneridae</taxon>
        <taxon>Pentapetalae</taxon>
        <taxon>rosids</taxon>
        <taxon>malvids</taxon>
        <taxon>Malvales</taxon>
        <taxon>Malvaceae</taxon>
        <taxon>Malvoideae</taxon>
        <taxon>Hibiscus</taxon>
    </lineage>
</organism>
<name>A0ABR2F758_9ROSI</name>
<accession>A0ABR2F758</accession>
<evidence type="ECO:0000313" key="3">
    <source>
        <dbReference type="Proteomes" id="UP001472677"/>
    </source>
</evidence>
<comment type="caution">
    <text evidence="2">The sequence shown here is derived from an EMBL/GenBank/DDBJ whole genome shotgun (WGS) entry which is preliminary data.</text>
</comment>
<reference evidence="2 3" key="1">
    <citation type="journal article" date="2024" name="G3 (Bethesda)">
        <title>Genome assembly of Hibiscus sabdariffa L. provides insights into metabolisms of medicinal natural products.</title>
        <authorList>
            <person name="Kim T."/>
        </authorList>
    </citation>
    <scope>NUCLEOTIDE SEQUENCE [LARGE SCALE GENOMIC DNA]</scope>
    <source>
        <strain evidence="2">TK-2024</strain>
        <tissue evidence="2">Old leaves</tissue>
    </source>
</reference>
<evidence type="ECO:0000313" key="2">
    <source>
        <dbReference type="EMBL" id="KAK8572838.1"/>
    </source>
</evidence>
<dbReference type="EMBL" id="JBBPBM010000008">
    <property type="protein sequence ID" value="KAK8572838.1"/>
    <property type="molecule type" value="Genomic_DNA"/>
</dbReference>
<protein>
    <submittedName>
        <fullName evidence="2">Uncharacterized protein</fullName>
    </submittedName>
</protein>
<sequence length="160" mass="17845">MLHAYHVFLNLHRASEYLSRSLKKSTVNPVKVNNQSWVKVNDDIITTNADIITVNTDIIIVNVDIIMVNVDVNKGQRAGLCHWSNLVWSRGPIRSRSSRFRSGLVWSESTDLVRFGLIKATLITAVAARHDEYGGGSKGGVDASNCGHLPQHQQKDEVRK</sequence>